<organism evidence="19 20">
    <name type="scientific">Bursaphelenchus okinawaensis</name>
    <dbReference type="NCBI Taxonomy" id="465554"/>
    <lineage>
        <taxon>Eukaryota</taxon>
        <taxon>Metazoa</taxon>
        <taxon>Ecdysozoa</taxon>
        <taxon>Nematoda</taxon>
        <taxon>Chromadorea</taxon>
        <taxon>Rhabditida</taxon>
        <taxon>Tylenchina</taxon>
        <taxon>Tylenchomorpha</taxon>
        <taxon>Aphelenchoidea</taxon>
        <taxon>Aphelenchoididae</taxon>
        <taxon>Bursaphelenchus</taxon>
    </lineage>
</organism>
<dbReference type="InterPro" id="IPR011009">
    <property type="entry name" value="Kinase-like_dom_sf"/>
</dbReference>
<accession>A0A811JSJ7</accession>
<dbReference type="CDD" id="cd08215">
    <property type="entry name" value="STKc_Nek"/>
    <property type="match status" value="1"/>
</dbReference>
<evidence type="ECO:0000256" key="7">
    <source>
        <dbReference type="ARBA" id="ARBA00022553"/>
    </source>
</evidence>
<keyword evidence="9" id="KW-0479">Metal-binding</keyword>
<dbReference type="InterPro" id="IPR009091">
    <property type="entry name" value="RCC1/BLIP-II"/>
</dbReference>
<dbReference type="Pfam" id="PF25390">
    <property type="entry name" value="WD40_RLD"/>
    <property type="match status" value="1"/>
</dbReference>
<dbReference type="OrthoDB" id="248923at2759"/>
<dbReference type="SMART" id="SM00220">
    <property type="entry name" value="S_TKc"/>
    <property type="match status" value="1"/>
</dbReference>
<evidence type="ECO:0000259" key="18">
    <source>
        <dbReference type="PROSITE" id="PS50011"/>
    </source>
</evidence>
<dbReference type="PRINTS" id="PR00633">
    <property type="entry name" value="RCCNDNSATION"/>
</dbReference>
<dbReference type="AlphaFoldDB" id="A0A811JSJ7"/>
<proteinExistence type="inferred from homology"/>
<dbReference type="InterPro" id="IPR058923">
    <property type="entry name" value="RCC1-like_dom"/>
</dbReference>
<dbReference type="GO" id="GO:0005737">
    <property type="term" value="C:cytoplasm"/>
    <property type="evidence" value="ECO:0007669"/>
    <property type="project" value="UniProtKB-SubCell"/>
</dbReference>
<feature type="domain" description="Protein kinase" evidence="18">
    <location>
        <begin position="183"/>
        <end position="442"/>
    </location>
</feature>
<dbReference type="Proteomes" id="UP000614601">
    <property type="component" value="Unassembled WGS sequence"/>
</dbReference>
<dbReference type="FunFam" id="3.30.200.20:FF:000097">
    <property type="entry name" value="Probable serine/threonine-protein kinase nek1"/>
    <property type="match status" value="1"/>
</dbReference>
<evidence type="ECO:0000256" key="9">
    <source>
        <dbReference type="ARBA" id="ARBA00022723"/>
    </source>
</evidence>
<evidence type="ECO:0000313" key="20">
    <source>
        <dbReference type="Proteomes" id="UP000614601"/>
    </source>
</evidence>
<keyword evidence="13 16" id="KW-0067">ATP-binding</keyword>
<evidence type="ECO:0000256" key="13">
    <source>
        <dbReference type="ARBA" id="ARBA00022840"/>
    </source>
</evidence>
<dbReference type="Proteomes" id="UP000783686">
    <property type="component" value="Unassembled WGS sequence"/>
</dbReference>
<evidence type="ECO:0000256" key="4">
    <source>
        <dbReference type="ARBA" id="ARBA00012513"/>
    </source>
</evidence>
<evidence type="ECO:0000256" key="8">
    <source>
        <dbReference type="ARBA" id="ARBA00022679"/>
    </source>
</evidence>
<evidence type="ECO:0000256" key="5">
    <source>
        <dbReference type="ARBA" id="ARBA00022490"/>
    </source>
</evidence>
<keyword evidence="7" id="KW-0597">Phosphoprotein</keyword>
<dbReference type="GO" id="GO:0005524">
    <property type="term" value="F:ATP binding"/>
    <property type="evidence" value="ECO:0007669"/>
    <property type="project" value="UniProtKB-UniRule"/>
</dbReference>
<comment type="similarity">
    <text evidence="3">Belongs to the protein kinase superfamily. NEK Ser/Thr protein kinase family. NIMA subfamily.</text>
</comment>
<keyword evidence="12" id="KW-0418">Kinase</keyword>
<keyword evidence="10" id="KW-0677">Repeat</keyword>
<feature type="repeat" description="RCC1" evidence="15">
    <location>
        <begin position="603"/>
        <end position="654"/>
    </location>
</feature>
<feature type="repeat" description="RCC1" evidence="15">
    <location>
        <begin position="720"/>
        <end position="774"/>
    </location>
</feature>
<comment type="caution">
    <text evidence="19">The sequence shown here is derived from an EMBL/GenBank/DDBJ whole genome shotgun (WGS) entry which is preliminary data.</text>
</comment>
<dbReference type="InterPro" id="IPR008271">
    <property type="entry name" value="Ser/Thr_kinase_AS"/>
</dbReference>
<feature type="region of interest" description="Disordered" evidence="17">
    <location>
        <begin position="966"/>
        <end position="993"/>
    </location>
</feature>
<dbReference type="Gene3D" id="1.10.510.10">
    <property type="entry name" value="Transferase(Phosphotransferase) domain 1"/>
    <property type="match status" value="1"/>
</dbReference>
<dbReference type="InterPro" id="IPR000408">
    <property type="entry name" value="Reg_chr_condens"/>
</dbReference>
<dbReference type="InterPro" id="IPR000719">
    <property type="entry name" value="Prot_kinase_dom"/>
</dbReference>
<keyword evidence="6" id="KW-0723">Serine/threonine-protein kinase</keyword>
<evidence type="ECO:0000256" key="10">
    <source>
        <dbReference type="ARBA" id="ARBA00022737"/>
    </source>
</evidence>
<evidence type="ECO:0000256" key="16">
    <source>
        <dbReference type="PROSITE-ProRule" id="PRU10141"/>
    </source>
</evidence>
<dbReference type="SUPFAM" id="SSF50985">
    <property type="entry name" value="RCC1/BLIP-II"/>
    <property type="match status" value="1"/>
</dbReference>
<dbReference type="GO" id="GO:0046872">
    <property type="term" value="F:metal ion binding"/>
    <property type="evidence" value="ECO:0007669"/>
    <property type="project" value="UniProtKB-KW"/>
</dbReference>
<dbReference type="PROSITE" id="PS50011">
    <property type="entry name" value="PROTEIN_KINASE_DOM"/>
    <property type="match status" value="1"/>
</dbReference>
<evidence type="ECO:0000256" key="1">
    <source>
        <dbReference type="ARBA" id="ARBA00001946"/>
    </source>
</evidence>
<dbReference type="PROSITE" id="PS50012">
    <property type="entry name" value="RCC1_3"/>
    <property type="match status" value="3"/>
</dbReference>
<dbReference type="PROSITE" id="PS00107">
    <property type="entry name" value="PROTEIN_KINASE_ATP"/>
    <property type="match status" value="1"/>
</dbReference>
<dbReference type="Pfam" id="PF00069">
    <property type="entry name" value="Pkinase"/>
    <property type="match status" value="1"/>
</dbReference>
<keyword evidence="20" id="KW-1185">Reference proteome</keyword>
<dbReference type="InterPro" id="IPR017441">
    <property type="entry name" value="Protein_kinase_ATP_BS"/>
</dbReference>
<dbReference type="GO" id="GO:0004674">
    <property type="term" value="F:protein serine/threonine kinase activity"/>
    <property type="evidence" value="ECO:0007669"/>
    <property type="project" value="UniProtKB-KW"/>
</dbReference>
<dbReference type="PROSITE" id="PS00108">
    <property type="entry name" value="PROTEIN_KINASE_ST"/>
    <property type="match status" value="1"/>
</dbReference>
<comment type="cofactor">
    <cofactor evidence="1">
        <name>Mg(2+)</name>
        <dbReference type="ChEBI" id="CHEBI:18420"/>
    </cofactor>
</comment>
<dbReference type="SUPFAM" id="SSF56112">
    <property type="entry name" value="Protein kinase-like (PK-like)"/>
    <property type="match status" value="1"/>
</dbReference>
<keyword evidence="14" id="KW-0460">Magnesium</keyword>
<keyword evidence="11 16" id="KW-0547">Nucleotide-binding</keyword>
<evidence type="ECO:0000256" key="3">
    <source>
        <dbReference type="ARBA" id="ARBA00010886"/>
    </source>
</evidence>
<sequence length="1006" mass="112943">MATVYVTHSKCHESLLNLLHKRITVINYNVNSSLKSLLDNLLKIRSKIRHLGLNIQCDDTRFLLSKKDNIHIPTKSPEGLTTLMRFWRKVERSKLEVDSTLDIFVTLPFKDRPELLSQLRRAFKTKVCIRFLSRNSDGKFLKKSPANIYLNTASMSATSTSRAGSSQKTGSAKSKLPHYVTGYEKLRTVGKGSFGSAVLYRRKDDDSYVIIKEINIAELSQNERQMALNEVNLLARLDHPNIISYYDSFYDGGVLMIEMEYAEGGTLAQLLIKQQEYLNESVIMTLFEQMISAVAYLHDNNVLHRDLKTANIFLTKENLVKIGDFGISKIMGTETKNLGANTILGTPYYLSPEMCEGKTYNEKSDVWALGCCLYEMTCLQKPFDGSSLPALVNKIVHADYEQVKGPYSSDLKLLIREMLNTNPSQRPSATDVLKSVQKNKWLKKRNLKFNVAQKPQDCYSALYMFETEQVMLSAISNLPYRINVKQISLGPKHFLLLTTDSQVFSWGDNKHGQLGHGDRKPRQSPTKIPALQGQNIQKVAAGEYFSLFCADRGIVMVCGHKSYLGNDASEDLMVPQLIDALLRENIVDISCGYEHVVGVTETGQVFVWGNGKDGRLGTGNSHNIVVPTQLKIPTKQLIANVKCGPDCTMLITVSGTVIVMGSNKYNKLNLNYRMGFFANVKDTKTDIENAETPIALKPFPARVVDASLGWHHSGVLLENGHVHLFGRNVMGELGNGTCQTMQFWMAYKPVKALMSNVCVQLVCGDGFTMVATSTNELYFWGAKKNPDVDKDATLNDASDAHKKLKSARRSWQWKRDSNAAQGVSDDVLMQPTLVMRLDAARTTTGKKPFIRLSTLVCVNRRVLVAIDTSPTLVDVQPPRGTAHLTTYGRRQSAPELNDNSPTRTWIRKELDEAEYIAYQDTGTKTEVQLKSEIEQLKLKLQEQNNTFKDQQDQMAKLHTKLTELQQLQKATSQRSEPPPAYAPSTKPQTLRNPLFPEVKTKICTIC</sequence>
<feature type="compositionally biased region" description="Polar residues" evidence="17">
    <location>
        <begin position="966"/>
        <end position="975"/>
    </location>
</feature>
<dbReference type="Gene3D" id="3.30.200.20">
    <property type="entry name" value="Phosphorylase Kinase, domain 1"/>
    <property type="match status" value="1"/>
</dbReference>
<evidence type="ECO:0000256" key="15">
    <source>
        <dbReference type="PROSITE-ProRule" id="PRU00235"/>
    </source>
</evidence>
<dbReference type="EMBL" id="CAJFDH010000001">
    <property type="protein sequence ID" value="CAD5206420.1"/>
    <property type="molecule type" value="Genomic_DNA"/>
</dbReference>
<evidence type="ECO:0000256" key="17">
    <source>
        <dbReference type="SAM" id="MobiDB-lite"/>
    </source>
</evidence>
<dbReference type="InterPro" id="IPR051997">
    <property type="entry name" value="STK_NEK"/>
</dbReference>
<dbReference type="PANTHER" id="PTHR44535:SF5">
    <property type="entry name" value="PROTEIN KINASE DOMAIN-CONTAINING PROTEIN"/>
    <property type="match status" value="1"/>
</dbReference>
<comment type="subcellular location">
    <subcellularLocation>
        <location evidence="2">Cytoplasm</location>
    </subcellularLocation>
</comment>
<protein>
    <recommendedName>
        <fullName evidence="4">non-specific serine/threonine protein kinase</fullName>
        <ecNumber evidence="4">2.7.11.1</ecNumber>
    </recommendedName>
</protein>
<keyword evidence="5" id="KW-0963">Cytoplasm</keyword>
<feature type="repeat" description="RCC1" evidence="15">
    <location>
        <begin position="501"/>
        <end position="552"/>
    </location>
</feature>
<evidence type="ECO:0000256" key="2">
    <source>
        <dbReference type="ARBA" id="ARBA00004496"/>
    </source>
</evidence>
<dbReference type="FunFam" id="1.10.510.10:FF:000571">
    <property type="entry name" value="Maternal embryonic leucine zipper kinase"/>
    <property type="match status" value="1"/>
</dbReference>
<evidence type="ECO:0000313" key="19">
    <source>
        <dbReference type="EMBL" id="CAD5206420.1"/>
    </source>
</evidence>
<reference evidence="19" key="1">
    <citation type="submission" date="2020-09" db="EMBL/GenBank/DDBJ databases">
        <authorList>
            <person name="Kikuchi T."/>
        </authorList>
    </citation>
    <scope>NUCLEOTIDE SEQUENCE</scope>
    <source>
        <strain evidence="19">SH1</strain>
    </source>
</reference>
<dbReference type="EC" id="2.7.11.1" evidence="4"/>
<gene>
    <name evidence="19" type="ORF">BOKJ2_LOCUS1104</name>
</gene>
<name>A0A811JSJ7_9BILA</name>
<feature type="binding site" evidence="16">
    <location>
        <position position="212"/>
    </location>
    <ligand>
        <name>ATP</name>
        <dbReference type="ChEBI" id="CHEBI:30616"/>
    </ligand>
</feature>
<dbReference type="EMBL" id="CAJFCW020000001">
    <property type="protein sequence ID" value="CAG9081702.1"/>
    <property type="molecule type" value="Genomic_DNA"/>
</dbReference>
<evidence type="ECO:0000256" key="12">
    <source>
        <dbReference type="ARBA" id="ARBA00022777"/>
    </source>
</evidence>
<evidence type="ECO:0000256" key="11">
    <source>
        <dbReference type="ARBA" id="ARBA00022741"/>
    </source>
</evidence>
<dbReference type="PANTHER" id="PTHR44535">
    <property type="entry name" value="PROTEIN CBG16200"/>
    <property type="match status" value="1"/>
</dbReference>
<evidence type="ECO:0000256" key="14">
    <source>
        <dbReference type="ARBA" id="ARBA00022842"/>
    </source>
</evidence>
<evidence type="ECO:0000256" key="6">
    <source>
        <dbReference type="ARBA" id="ARBA00022527"/>
    </source>
</evidence>
<keyword evidence="8" id="KW-0808">Transferase</keyword>
<dbReference type="Gene3D" id="2.130.10.30">
    <property type="entry name" value="Regulator of chromosome condensation 1/beta-lactamase-inhibitor protein II"/>
    <property type="match status" value="1"/>
</dbReference>